<evidence type="ECO:0000256" key="2">
    <source>
        <dbReference type="SAM" id="Phobius"/>
    </source>
</evidence>
<dbReference type="CDD" id="cd00161">
    <property type="entry name" value="beta-trefoil_Ricin-like"/>
    <property type="match status" value="1"/>
</dbReference>
<dbReference type="OrthoDB" id="9986966at2759"/>
<keyword evidence="2" id="KW-0812">Transmembrane</keyword>
<feature type="compositionally biased region" description="Polar residues" evidence="1">
    <location>
        <begin position="411"/>
        <end position="428"/>
    </location>
</feature>
<evidence type="ECO:0000313" key="4">
    <source>
        <dbReference type="Proteomes" id="UP000256328"/>
    </source>
</evidence>
<evidence type="ECO:0000256" key="1">
    <source>
        <dbReference type="SAM" id="MobiDB-lite"/>
    </source>
</evidence>
<feature type="transmembrane region" description="Helical" evidence="2">
    <location>
        <begin position="330"/>
        <end position="352"/>
    </location>
</feature>
<evidence type="ECO:0008006" key="5">
    <source>
        <dbReference type="Google" id="ProtNLM"/>
    </source>
</evidence>
<comment type="caution">
    <text evidence="3">The sequence shown here is derived from an EMBL/GenBank/DDBJ whole genome shotgun (WGS) entry which is preliminary data.</text>
</comment>
<organism evidence="3 4">
    <name type="scientific">Coleophoma crateriformis</name>
    <dbReference type="NCBI Taxonomy" id="565419"/>
    <lineage>
        <taxon>Eukaryota</taxon>
        <taxon>Fungi</taxon>
        <taxon>Dikarya</taxon>
        <taxon>Ascomycota</taxon>
        <taxon>Pezizomycotina</taxon>
        <taxon>Leotiomycetes</taxon>
        <taxon>Helotiales</taxon>
        <taxon>Dermateaceae</taxon>
        <taxon>Coleophoma</taxon>
    </lineage>
</organism>
<feature type="region of interest" description="Disordered" evidence="1">
    <location>
        <begin position="127"/>
        <end position="180"/>
    </location>
</feature>
<dbReference type="AlphaFoldDB" id="A0A3D8Q3A5"/>
<evidence type="ECO:0000313" key="3">
    <source>
        <dbReference type="EMBL" id="RDW56379.1"/>
    </source>
</evidence>
<dbReference type="Proteomes" id="UP000256328">
    <property type="component" value="Unassembled WGS sequence"/>
</dbReference>
<dbReference type="Gene3D" id="2.80.10.50">
    <property type="match status" value="1"/>
</dbReference>
<proteinExistence type="predicted"/>
<feature type="region of interest" description="Disordered" evidence="1">
    <location>
        <begin position="359"/>
        <end position="428"/>
    </location>
</feature>
<feature type="transmembrane region" description="Helical" evidence="2">
    <location>
        <begin position="96"/>
        <end position="121"/>
    </location>
</feature>
<sequence length="428" mass="45497">MAVAPQPLDYYGEMKSAQATPSCQSYPSNPLDYDNTTNSPKLAGQVYAEHMTSGNLELHTPEAWRIHRAEAPVQPYRFPESERPPRRKICGLPLQWFWILAGVVAVVAIAAIAGGVAGGLLHHRTTSVNRSSASQSSISGNNSANTRTNTVPGTTTPSLSPTSSSTTSSGSPSTSLAPSSTAVGIAMPTTNLASLDPTLWYCLSNNFLGSSVFLDNGWALDGSSNATPRMVRTTCSTDQFWQFRPSADNLTYSICALSYGVNMRLDVLTSGPEFAPVDETSLTQTWTVVAQGDGTWMILNAAYGAYLHLDTYSNTYEIFMAPGDKTGQHWTFLGTLISALFLFALNILVPSLGGETATKKRDELGSNIPDGTPWSTKGQNSEDPESTLLIRTPGPASVPATTGPDDGLQLRMSSNQATQAIGSGNTGP</sequence>
<dbReference type="EMBL" id="PDLN01000028">
    <property type="protein sequence ID" value="RDW56379.1"/>
    <property type="molecule type" value="Genomic_DNA"/>
</dbReference>
<name>A0A3D8Q3A5_9HELO</name>
<keyword evidence="4" id="KW-1185">Reference proteome</keyword>
<keyword evidence="2" id="KW-0472">Membrane</keyword>
<keyword evidence="2" id="KW-1133">Transmembrane helix</keyword>
<dbReference type="SUPFAM" id="SSF50370">
    <property type="entry name" value="Ricin B-like lectins"/>
    <property type="match status" value="1"/>
</dbReference>
<dbReference type="InterPro" id="IPR035992">
    <property type="entry name" value="Ricin_B-like_lectins"/>
</dbReference>
<protein>
    <recommendedName>
        <fullName evidence="5">Ricin B lectin domain-containing protein</fullName>
    </recommendedName>
</protein>
<accession>A0A3D8Q3A5</accession>
<gene>
    <name evidence="3" type="ORF">BP5796_13201</name>
</gene>
<reference evidence="3 4" key="1">
    <citation type="journal article" date="2018" name="IMA Fungus">
        <title>IMA Genome-F 9: Draft genome sequence of Annulohypoxylon stygium, Aspergillus mulundensis, Berkeleyomyces basicola (syn. Thielaviopsis basicola), Ceratocystis smalleyi, two Cercospora beticola strains, Coleophoma cylindrospora, Fusarium fracticaudum, Phialophora cf. hyalina, and Morchella septimelata.</title>
        <authorList>
            <person name="Wingfield B.D."/>
            <person name="Bills G.F."/>
            <person name="Dong Y."/>
            <person name="Huang W."/>
            <person name="Nel W.J."/>
            <person name="Swalarsk-Parry B.S."/>
            <person name="Vaghefi N."/>
            <person name="Wilken P.M."/>
            <person name="An Z."/>
            <person name="de Beer Z.W."/>
            <person name="De Vos L."/>
            <person name="Chen L."/>
            <person name="Duong T.A."/>
            <person name="Gao Y."/>
            <person name="Hammerbacher A."/>
            <person name="Kikkert J.R."/>
            <person name="Li Y."/>
            <person name="Li H."/>
            <person name="Li K."/>
            <person name="Li Q."/>
            <person name="Liu X."/>
            <person name="Ma X."/>
            <person name="Naidoo K."/>
            <person name="Pethybridge S.J."/>
            <person name="Sun J."/>
            <person name="Steenkamp E.T."/>
            <person name="van der Nest M.A."/>
            <person name="van Wyk S."/>
            <person name="Wingfield M.J."/>
            <person name="Xiong C."/>
            <person name="Yue Q."/>
            <person name="Zhang X."/>
        </authorList>
    </citation>
    <scope>NUCLEOTIDE SEQUENCE [LARGE SCALE GENOMIC DNA]</scope>
    <source>
        <strain evidence="3 4">BP5796</strain>
    </source>
</reference>